<gene>
    <name evidence="2" type="ORF">V6624_17440</name>
</gene>
<accession>A0ABZ2Q785</accession>
<sequence length="119" mass="14354">MALRKKRTLKKSHFKEYRKDYAKFLIVLCFIVFIFRKPLLYLLILDLFSTEKTIAYVTDEKNYERRGHLTNEFTYSYNFRYENINYSQNSNIKGLKVGDSLIIEFNKYIPSINRIISSQ</sequence>
<keyword evidence="3" id="KW-1185">Reference proteome</keyword>
<evidence type="ECO:0000313" key="2">
    <source>
        <dbReference type="EMBL" id="WXK48808.1"/>
    </source>
</evidence>
<keyword evidence="1" id="KW-0472">Membrane</keyword>
<protein>
    <recommendedName>
        <fullName evidence="4">DUF3592 domain-containing protein</fullName>
    </recommendedName>
</protein>
<keyword evidence="1" id="KW-1133">Transmembrane helix</keyword>
<keyword evidence="1" id="KW-0812">Transmembrane</keyword>
<evidence type="ECO:0000256" key="1">
    <source>
        <dbReference type="SAM" id="Phobius"/>
    </source>
</evidence>
<evidence type="ECO:0008006" key="4">
    <source>
        <dbReference type="Google" id="ProtNLM"/>
    </source>
</evidence>
<proteinExistence type="predicted"/>
<name>A0ABZ2Q785_9FLAO</name>
<organism evidence="2 3">
    <name type="scientific">Flavobacterium ginsenosidimutans</name>
    <dbReference type="NCBI Taxonomy" id="687844"/>
    <lineage>
        <taxon>Bacteria</taxon>
        <taxon>Pseudomonadati</taxon>
        <taxon>Bacteroidota</taxon>
        <taxon>Flavobacteriia</taxon>
        <taxon>Flavobacteriales</taxon>
        <taxon>Flavobacteriaceae</taxon>
        <taxon>Flavobacterium</taxon>
    </lineage>
</organism>
<dbReference type="RefSeq" id="WP_338839534.1">
    <property type="nucleotide sequence ID" value="NZ_CP147988.1"/>
</dbReference>
<evidence type="ECO:0000313" key="3">
    <source>
        <dbReference type="Proteomes" id="UP001447857"/>
    </source>
</evidence>
<reference evidence="2 3" key="1">
    <citation type="submission" date="2024-02" db="EMBL/GenBank/DDBJ databases">
        <title>complete genome of Flavobacterium ginsenosidimutans Str. YTB16.</title>
        <authorList>
            <person name="Wang Q."/>
        </authorList>
    </citation>
    <scope>NUCLEOTIDE SEQUENCE [LARGE SCALE GENOMIC DNA]</scope>
    <source>
        <strain evidence="2 3">YTB16</strain>
    </source>
</reference>
<dbReference type="Proteomes" id="UP001447857">
    <property type="component" value="Chromosome"/>
</dbReference>
<feature type="transmembrane region" description="Helical" evidence="1">
    <location>
        <begin position="21"/>
        <end position="44"/>
    </location>
</feature>
<dbReference type="EMBL" id="CP147988">
    <property type="protein sequence ID" value="WXK48808.1"/>
    <property type="molecule type" value="Genomic_DNA"/>
</dbReference>